<dbReference type="KEGG" id="tva:4747544"/>
<reference evidence="2" key="2">
    <citation type="journal article" date="2007" name="Science">
        <title>Draft genome sequence of the sexually transmitted pathogen Trichomonas vaginalis.</title>
        <authorList>
            <person name="Carlton J.M."/>
            <person name="Hirt R.P."/>
            <person name="Silva J.C."/>
            <person name="Delcher A.L."/>
            <person name="Schatz M."/>
            <person name="Zhao Q."/>
            <person name="Wortman J.R."/>
            <person name="Bidwell S.L."/>
            <person name="Alsmark U.C.M."/>
            <person name="Besteiro S."/>
            <person name="Sicheritz-Ponten T."/>
            <person name="Noel C.J."/>
            <person name="Dacks J.B."/>
            <person name="Foster P.G."/>
            <person name="Simillion C."/>
            <person name="Van de Peer Y."/>
            <person name="Miranda-Saavedra D."/>
            <person name="Barton G.J."/>
            <person name="Westrop G.D."/>
            <person name="Mueller S."/>
            <person name="Dessi D."/>
            <person name="Fiori P.L."/>
            <person name="Ren Q."/>
            <person name="Paulsen I."/>
            <person name="Zhang H."/>
            <person name="Bastida-Corcuera F.D."/>
            <person name="Simoes-Barbosa A."/>
            <person name="Brown M.T."/>
            <person name="Hayes R.D."/>
            <person name="Mukherjee M."/>
            <person name="Okumura C.Y."/>
            <person name="Schneider R."/>
            <person name="Smith A.J."/>
            <person name="Vanacova S."/>
            <person name="Villalvazo M."/>
            <person name="Haas B.J."/>
            <person name="Pertea M."/>
            <person name="Feldblyum T.V."/>
            <person name="Utterback T.R."/>
            <person name="Shu C.L."/>
            <person name="Osoegawa K."/>
            <person name="de Jong P.J."/>
            <person name="Hrdy I."/>
            <person name="Horvathova L."/>
            <person name="Zubacova Z."/>
            <person name="Dolezal P."/>
            <person name="Malik S.B."/>
            <person name="Logsdon J.M. Jr."/>
            <person name="Henze K."/>
            <person name="Gupta A."/>
            <person name="Wang C.C."/>
            <person name="Dunne R.L."/>
            <person name="Upcroft J.A."/>
            <person name="Upcroft P."/>
            <person name="White O."/>
            <person name="Salzberg S.L."/>
            <person name="Tang P."/>
            <person name="Chiu C.-H."/>
            <person name="Lee Y.-S."/>
            <person name="Embley T.M."/>
            <person name="Coombs G.H."/>
            <person name="Mottram J.C."/>
            <person name="Tachezy J."/>
            <person name="Fraser-Liggett C.M."/>
            <person name="Johnson P.J."/>
        </authorList>
    </citation>
    <scope>NUCLEOTIDE SEQUENCE [LARGE SCALE GENOMIC DNA]</scope>
    <source>
        <strain evidence="2">G3</strain>
    </source>
</reference>
<dbReference type="InParanoid" id="A2FYZ8"/>
<sequence>MTLPQRQIRNGLFDAMIHCTDQVITGDKCPMADNFFFSVMKELVDISTGLLQPDASLELHERLIVASEFAQNQIFAYGKTPYWEVHLTAQPLTPMYGIDHAATLAIVAPVLYERLKESRKETMAEAAEYVFGVHEGTVDQKADKFIEGIRNFAIKLGMPLKVSDFPNASKIQEGDVKFLVERALELGRGQQYGYNNELNAKVVEEILSKVVQ</sequence>
<accession>A2FYZ8</accession>
<keyword evidence="3" id="KW-1185">Reference proteome</keyword>
<dbReference type="PANTHER" id="PTHR43633:SF1">
    <property type="entry name" value="ALCOHOL DEHYDROGENASE YQHD"/>
    <property type="match status" value="1"/>
</dbReference>
<dbReference type="GO" id="GO:1990362">
    <property type="term" value="F:butanol dehydrogenase (NAD+) activity"/>
    <property type="evidence" value="ECO:0007669"/>
    <property type="project" value="InterPro"/>
</dbReference>
<feature type="domain" description="Fe-containing alcohol dehydrogenase-like C-terminal" evidence="1">
    <location>
        <begin position="13"/>
        <end position="209"/>
    </location>
</feature>
<dbReference type="STRING" id="5722.A2FYZ8"/>
<dbReference type="SMR" id="A2FYZ8"/>
<evidence type="ECO:0000259" key="1">
    <source>
        <dbReference type="Pfam" id="PF25137"/>
    </source>
</evidence>
<dbReference type="AlphaFoldDB" id="A2FYZ8"/>
<dbReference type="EMBL" id="DS114159">
    <property type="protein sequence ID" value="EAX89861.1"/>
    <property type="molecule type" value="Genomic_DNA"/>
</dbReference>
<dbReference type="InterPro" id="IPR056798">
    <property type="entry name" value="ADH_Fe_C"/>
</dbReference>
<name>A2FYZ8_TRIV3</name>
<gene>
    <name evidence="2" type="ORF">TVAG_302980</name>
</gene>
<dbReference type="VEuPathDB" id="TrichDB:TVAG_302980"/>
<dbReference type="Pfam" id="PF25137">
    <property type="entry name" value="ADH_Fe_C"/>
    <property type="match status" value="1"/>
</dbReference>
<reference evidence="2" key="1">
    <citation type="submission" date="2006-10" db="EMBL/GenBank/DDBJ databases">
        <authorList>
            <person name="Amadeo P."/>
            <person name="Zhao Q."/>
            <person name="Wortman J."/>
            <person name="Fraser-Liggett C."/>
            <person name="Carlton J."/>
        </authorList>
    </citation>
    <scope>NUCLEOTIDE SEQUENCE</scope>
    <source>
        <strain evidence="2">G3</strain>
    </source>
</reference>
<organism evidence="2 3">
    <name type="scientific">Trichomonas vaginalis (strain ATCC PRA-98 / G3)</name>
    <dbReference type="NCBI Taxonomy" id="412133"/>
    <lineage>
        <taxon>Eukaryota</taxon>
        <taxon>Metamonada</taxon>
        <taxon>Parabasalia</taxon>
        <taxon>Trichomonadida</taxon>
        <taxon>Trichomonadidae</taxon>
        <taxon>Trichomonas</taxon>
    </lineage>
</organism>
<evidence type="ECO:0000313" key="2">
    <source>
        <dbReference type="EMBL" id="EAX89861.1"/>
    </source>
</evidence>
<proteinExistence type="predicted"/>
<dbReference type="Proteomes" id="UP000001542">
    <property type="component" value="Unassembled WGS sequence"/>
</dbReference>
<dbReference type="SUPFAM" id="SSF56796">
    <property type="entry name" value="Dehydroquinate synthase-like"/>
    <property type="match status" value="1"/>
</dbReference>
<dbReference type="RefSeq" id="XP_001302791.1">
    <property type="nucleotide sequence ID" value="XM_001302790.1"/>
</dbReference>
<dbReference type="InterPro" id="IPR044731">
    <property type="entry name" value="BDH-like"/>
</dbReference>
<dbReference type="VEuPathDB" id="TrichDB:TVAGG3_0219980"/>
<dbReference type="PANTHER" id="PTHR43633">
    <property type="entry name" value="ALCOHOL DEHYDROGENASE YQHD"/>
    <property type="match status" value="1"/>
</dbReference>
<protein>
    <recommendedName>
        <fullName evidence="1">Fe-containing alcohol dehydrogenase-like C-terminal domain-containing protein</fullName>
    </recommendedName>
</protein>
<dbReference type="Gene3D" id="1.20.1090.10">
    <property type="entry name" value="Dehydroquinate synthase-like - alpha domain"/>
    <property type="match status" value="1"/>
</dbReference>
<evidence type="ECO:0000313" key="3">
    <source>
        <dbReference type="Proteomes" id="UP000001542"/>
    </source>
</evidence>